<dbReference type="Proteomes" id="UP000681425">
    <property type="component" value="Chromosome"/>
</dbReference>
<name>A0A975Q187_9SPHN</name>
<sequence length="89" mass="10103">MTIPWRAAAALQWRMDPHVYFGSLDQCCVKLEAVGNQERDGARIMCNSAIKIDGESWASHNVSGPRLQLLIDRHQRRLQLIEMGKAVDQ</sequence>
<organism evidence="1 2">
    <name type="scientific">Sphingobium phenoxybenzoativorans</name>
    <dbReference type="NCBI Taxonomy" id="1592790"/>
    <lineage>
        <taxon>Bacteria</taxon>
        <taxon>Pseudomonadati</taxon>
        <taxon>Pseudomonadota</taxon>
        <taxon>Alphaproteobacteria</taxon>
        <taxon>Sphingomonadales</taxon>
        <taxon>Sphingomonadaceae</taxon>
        <taxon>Sphingobium</taxon>
    </lineage>
</organism>
<dbReference type="KEGG" id="spph:KFK14_19480"/>
<evidence type="ECO:0000313" key="1">
    <source>
        <dbReference type="EMBL" id="QUT05158.1"/>
    </source>
</evidence>
<evidence type="ECO:0000313" key="2">
    <source>
        <dbReference type="Proteomes" id="UP000681425"/>
    </source>
</evidence>
<protein>
    <submittedName>
        <fullName evidence="1">Uncharacterized protein</fullName>
    </submittedName>
</protein>
<dbReference type="RefSeq" id="WP_212608848.1">
    <property type="nucleotide sequence ID" value="NZ_CP073910.1"/>
</dbReference>
<accession>A0A975Q187</accession>
<reference evidence="1" key="1">
    <citation type="submission" date="2021-04" db="EMBL/GenBank/DDBJ databases">
        <title>Isolation of p-tert-butylphenol degrading bacteria Sphingobium phenoxybenzoativorans Tas13 from active sludge.</title>
        <authorList>
            <person name="Li Y."/>
        </authorList>
    </citation>
    <scope>NUCLEOTIDE SEQUENCE</scope>
    <source>
        <strain evidence="1">Tas13</strain>
    </source>
</reference>
<dbReference type="AlphaFoldDB" id="A0A975Q187"/>
<gene>
    <name evidence="1" type="ORF">KFK14_19480</name>
</gene>
<keyword evidence="2" id="KW-1185">Reference proteome</keyword>
<dbReference type="EMBL" id="CP073910">
    <property type="protein sequence ID" value="QUT05158.1"/>
    <property type="molecule type" value="Genomic_DNA"/>
</dbReference>
<proteinExistence type="predicted"/>